<dbReference type="OrthoDB" id="9787807at2"/>
<dbReference type="EC" id="2.1.1.-" evidence="1"/>
<evidence type="ECO:0000313" key="2">
    <source>
        <dbReference type="Proteomes" id="UP000001822"/>
    </source>
</evidence>
<dbReference type="RefSeq" id="WP_011586642.1">
    <property type="nucleotide sequence ID" value="NC_008255.1"/>
</dbReference>
<keyword evidence="1" id="KW-0489">Methyltransferase</keyword>
<dbReference type="KEGG" id="chu:CHU_3295"/>
<evidence type="ECO:0000313" key="1">
    <source>
        <dbReference type="EMBL" id="ABG60534.1"/>
    </source>
</evidence>
<accession>A0A6N4SVF1</accession>
<organism evidence="1 2">
    <name type="scientific">Cytophaga hutchinsonii (strain ATCC 33406 / DSM 1761 / CIP 103989 / NBRC 15051 / NCIMB 9469 / D465)</name>
    <dbReference type="NCBI Taxonomy" id="269798"/>
    <lineage>
        <taxon>Bacteria</taxon>
        <taxon>Pseudomonadati</taxon>
        <taxon>Bacteroidota</taxon>
        <taxon>Cytophagia</taxon>
        <taxon>Cytophagales</taxon>
        <taxon>Cytophagaceae</taxon>
        <taxon>Cytophaga</taxon>
    </lineage>
</organism>
<sequence length="231" mass="26676">MDTILKSSFELKSVVPWGRTLEEYQTFFQLTEEDLHKNILSIGDGPASFNSEMHQKGNRVLSLDPIYAFSTEQLLDRIQETRTEVMMQVRNNAEKFVWTTIKNPDELERIRLQAMSAFIKDFAAGNAENRYVAHEMPTAIDCPDNSFDLGLSSHFLILYSTLGLDFHIQSITEMLRLCKEVRIFPLLNLNAEKSDVLDEIVEHFSKDYTVEIKEVAYEFQKNGNQLLSIKK</sequence>
<dbReference type="GO" id="GO:0032259">
    <property type="term" value="P:methylation"/>
    <property type="evidence" value="ECO:0007669"/>
    <property type="project" value="UniProtKB-KW"/>
</dbReference>
<dbReference type="EMBL" id="CP000383">
    <property type="protein sequence ID" value="ABG60534.1"/>
    <property type="molecule type" value="Genomic_DNA"/>
</dbReference>
<proteinExistence type="predicted"/>
<keyword evidence="1" id="KW-0808">Transferase</keyword>
<keyword evidence="2" id="KW-1185">Reference proteome</keyword>
<dbReference type="Proteomes" id="UP000001822">
    <property type="component" value="Chromosome"/>
</dbReference>
<dbReference type="GO" id="GO:0008168">
    <property type="term" value="F:methyltransferase activity"/>
    <property type="evidence" value="ECO:0007669"/>
    <property type="project" value="UniProtKB-KW"/>
</dbReference>
<name>A0A6N4SVF1_CYTH3</name>
<gene>
    <name evidence="1" type="primary">smt</name>
    <name evidence="1" type="ordered locus">CHU_3295</name>
</gene>
<dbReference type="AlphaFoldDB" id="A0A6N4SVF1"/>
<reference evidence="1 2" key="1">
    <citation type="journal article" date="2007" name="Appl. Environ. Microbiol.">
        <title>Genome sequence of the cellulolytic gliding bacterium Cytophaga hutchinsonii.</title>
        <authorList>
            <person name="Xie G."/>
            <person name="Bruce D.C."/>
            <person name="Challacombe J.F."/>
            <person name="Chertkov O."/>
            <person name="Detter J.C."/>
            <person name="Gilna P."/>
            <person name="Han C.S."/>
            <person name="Lucas S."/>
            <person name="Misra M."/>
            <person name="Myers G.L."/>
            <person name="Richardson P."/>
            <person name="Tapia R."/>
            <person name="Thayer N."/>
            <person name="Thompson L.S."/>
            <person name="Brettin T.S."/>
            <person name="Henrissat B."/>
            <person name="Wilson D.B."/>
            <person name="McBride M.J."/>
        </authorList>
    </citation>
    <scope>NUCLEOTIDE SEQUENCE [LARGE SCALE GENOMIC DNA]</scope>
    <source>
        <strain evidence="2">ATCC 33406 / DSM 1761 / CIP 103989 / NBRC 15051 / NCIMB 9469 / D465</strain>
    </source>
</reference>
<protein>
    <submittedName>
        <fullName evidence="1">SAM-dependent methyltransferase</fullName>
        <ecNumber evidence="1">2.1.1.-</ecNumber>
    </submittedName>
</protein>